<evidence type="ECO:0000259" key="8">
    <source>
        <dbReference type="Pfam" id="PF04085"/>
    </source>
</evidence>
<dbReference type="Gene3D" id="2.40.10.340">
    <property type="entry name" value="Rod shape-determining protein MreC, domain 1"/>
    <property type="match status" value="1"/>
</dbReference>
<feature type="transmembrane region" description="Helical" evidence="7">
    <location>
        <begin position="21"/>
        <end position="42"/>
    </location>
</feature>
<dbReference type="AlphaFoldDB" id="A0A426TX14"/>
<sequence>MRDFLDDKPLKLRRGREAAPASARPILLTLVLCVLVGLLLALGSQGWLDPAQAGLQAVLAPPAQWLTGVRDDAAGWLGGPLGDTALRTRVAELERENSRLAEELIRREQAQVENVFLRQQLAIQRERPWRMLGAEVAVRTPDAGRRTLLITRGTRDGLQPGMAVIGQNPGGPAGLVGIIETVSPRTAEVLLLTDIGSQISGRVLNDGRAAVGLVQGQWQRGSRLRLTQIERDMPLAQAAPVVTAGLTAALDLPLAMEFVPANIPIGTIASVETVEQYQQAELRPFVDPDQVHYVWVILSQDD</sequence>
<keyword evidence="7" id="KW-1133">Transmembrane helix</keyword>
<comment type="function">
    <text evidence="5">Involved in formation and maintenance of cell shape.</text>
</comment>
<organism evidence="9 10">
    <name type="scientific">Candidatus Viridilinea halotolerans</name>
    <dbReference type="NCBI Taxonomy" id="2491704"/>
    <lineage>
        <taxon>Bacteria</taxon>
        <taxon>Bacillati</taxon>
        <taxon>Chloroflexota</taxon>
        <taxon>Chloroflexia</taxon>
        <taxon>Chloroflexales</taxon>
        <taxon>Chloroflexineae</taxon>
        <taxon>Oscillochloridaceae</taxon>
        <taxon>Candidatus Viridilinea</taxon>
    </lineage>
</organism>
<keyword evidence="7" id="KW-0472">Membrane</keyword>
<dbReference type="GO" id="GO:0008360">
    <property type="term" value="P:regulation of cell shape"/>
    <property type="evidence" value="ECO:0007669"/>
    <property type="project" value="UniProtKB-KW"/>
</dbReference>
<evidence type="ECO:0000256" key="3">
    <source>
        <dbReference type="ARBA" id="ARBA00022960"/>
    </source>
</evidence>
<comment type="similarity">
    <text evidence="1 5">Belongs to the MreC family.</text>
</comment>
<dbReference type="Pfam" id="PF04085">
    <property type="entry name" value="MreC"/>
    <property type="match status" value="1"/>
</dbReference>
<evidence type="ECO:0000256" key="7">
    <source>
        <dbReference type="SAM" id="Phobius"/>
    </source>
</evidence>
<keyword evidence="3 5" id="KW-0133">Cell shape</keyword>
<dbReference type="GO" id="GO:0005886">
    <property type="term" value="C:plasma membrane"/>
    <property type="evidence" value="ECO:0007669"/>
    <property type="project" value="TreeGrafter"/>
</dbReference>
<keyword evidence="6" id="KW-0175">Coiled coil</keyword>
<comment type="caution">
    <text evidence="9">The sequence shown here is derived from an EMBL/GenBank/DDBJ whole genome shotgun (WGS) entry which is preliminary data.</text>
</comment>
<evidence type="ECO:0000256" key="6">
    <source>
        <dbReference type="SAM" id="Coils"/>
    </source>
</evidence>
<feature type="domain" description="Rod shape-determining protein MreC beta-barrel core" evidence="8">
    <location>
        <begin position="137"/>
        <end position="297"/>
    </location>
</feature>
<evidence type="ECO:0000313" key="9">
    <source>
        <dbReference type="EMBL" id="RRR70080.1"/>
    </source>
</evidence>
<dbReference type="InterPro" id="IPR055342">
    <property type="entry name" value="MreC_beta-barrel_core"/>
</dbReference>
<dbReference type="PIRSF" id="PIRSF038471">
    <property type="entry name" value="MreC"/>
    <property type="match status" value="1"/>
</dbReference>
<evidence type="ECO:0000256" key="4">
    <source>
        <dbReference type="ARBA" id="ARBA00032089"/>
    </source>
</evidence>
<dbReference type="PANTHER" id="PTHR34138">
    <property type="entry name" value="CELL SHAPE-DETERMINING PROTEIN MREC"/>
    <property type="match status" value="1"/>
</dbReference>
<gene>
    <name evidence="9" type="ORF">EI684_13900</name>
</gene>
<dbReference type="EMBL" id="RSAS01000557">
    <property type="protein sequence ID" value="RRR70080.1"/>
    <property type="molecule type" value="Genomic_DNA"/>
</dbReference>
<name>A0A426TX14_9CHLR</name>
<dbReference type="InterPro" id="IPR042177">
    <property type="entry name" value="Cell/Rod_1"/>
</dbReference>
<evidence type="ECO:0000256" key="2">
    <source>
        <dbReference type="ARBA" id="ARBA00013855"/>
    </source>
</evidence>
<dbReference type="Proteomes" id="UP000280307">
    <property type="component" value="Unassembled WGS sequence"/>
</dbReference>
<dbReference type="Gene3D" id="2.40.10.350">
    <property type="entry name" value="Rod shape-determining protein MreC, domain 2"/>
    <property type="match status" value="1"/>
</dbReference>
<proteinExistence type="inferred from homology"/>
<accession>A0A426TX14</accession>
<dbReference type="PANTHER" id="PTHR34138:SF1">
    <property type="entry name" value="CELL SHAPE-DETERMINING PROTEIN MREC"/>
    <property type="match status" value="1"/>
</dbReference>
<protein>
    <recommendedName>
        <fullName evidence="2 5">Cell shape-determining protein MreC</fullName>
    </recommendedName>
    <alternativeName>
        <fullName evidence="4 5">Cell shape protein MreC</fullName>
    </alternativeName>
</protein>
<evidence type="ECO:0000256" key="5">
    <source>
        <dbReference type="PIRNR" id="PIRNR038471"/>
    </source>
</evidence>
<evidence type="ECO:0000313" key="10">
    <source>
        <dbReference type="Proteomes" id="UP000280307"/>
    </source>
</evidence>
<feature type="coiled-coil region" evidence="6">
    <location>
        <begin position="83"/>
        <end position="127"/>
    </location>
</feature>
<dbReference type="InterPro" id="IPR007221">
    <property type="entry name" value="MreC"/>
</dbReference>
<dbReference type="InterPro" id="IPR042175">
    <property type="entry name" value="Cell/Rod_MreC_2"/>
</dbReference>
<keyword evidence="7" id="KW-0812">Transmembrane</keyword>
<reference evidence="9 10" key="1">
    <citation type="submission" date="2018-12" db="EMBL/GenBank/DDBJ databases">
        <title>Genome Sequence of Candidatus Viridilinea halotolerans isolated from saline sulfide-rich spring.</title>
        <authorList>
            <person name="Grouzdev D.S."/>
            <person name="Burganskaya E.I."/>
            <person name="Krutkina M.S."/>
            <person name="Sukhacheva M.V."/>
            <person name="Gorlenko V.M."/>
        </authorList>
    </citation>
    <scope>NUCLEOTIDE SEQUENCE [LARGE SCALE GENOMIC DNA]</scope>
    <source>
        <strain evidence="9">Chok-6</strain>
    </source>
</reference>
<evidence type="ECO:0000256" key="1">
    <source>
        <dbReference type="ARBA" id="ARBA00009369"/>
    </source>
</evidence>